<dbReference type="AlphaFoldDB" id="A0A8X6H4G8"/>
<dbReference type="EMBL" id="BMAO01037055">
    <property type="protein sequence ID" value="GFR14975.1"/>
    <property type="molecule type" value="Genomic_DNA"/>
</dbReference>
<evidence type="ECO:0000313" key="1">
    <source>
        <dbReference type="EMBL" id="GFR14975.1"/>
    </source>
</evidence>
<proteinExistence type="predicted"/>
<reference evidence="1" key="1">
    <citation type="submission" date="2020-07" db="EMBL/GenBank/DDBJ databases">
        <title>Multicomponent nature underlies the extraordinary mechanical properties of spider dragline silk.</title>
        <authorList>
            <person name="Kono N."/>
            <person name="Nakamura H."/>
            <person name="Mori M."/>
            <person name="Yoshida Y."/>
            <person name="Ohtoshi R."/>
            <person name="Malay A.D."/>
            <person name="Moran D.A.P."/>
            <person name="Tomita M."/>
            <person name="Numata K."/>
            <person name="Arakawa K."/>
        </authorList>
    </citation>
    <scope>NUCLEOTIDE SEQUENCE</scope>
</reference>
<organism evidence="1 2">
    <name type="scientific">Trichonephila clavata</name>
    <name type="common">Joro spider</name>
    <name type="synonym">Nephila clavata</name>
    <dbReference type="NCBI Taxonomy" id="2740835"/>
    <lineage>
        <taxon>Eukaryota</taxon>
        <taxon>Metazoa</taxon>
        <taxon>Ecdysozoa</taxon>
        <taxon>Arthropoda</taxon>
        <taxon>Chelicerata</taxon>
        <taxon>Arachnida</taxon>
        <taxon>Araneae</taxon>
        <taxon>Araneomorphae</taxon>
        <taxon>Entelegynae</taxon>
        <taxon>Araneoidea</taxon>
        <taxon>Nephilidae</taxon>
        <taxon>Trichonephila</taxon>
    </lineage>
</organism>
<protein>
    <submittedName>
        <fullName evidence="1">Uncharacterized protein</fullName>
    </submittedName>
</protein>
<sequence>MVTPCFVTSDNLRRKAVPPHDNFPDDSKTAPFEFGDQLVGNPLRTNFSKVEVLMHYGTSQITGKAELDIPFIALGFLEWVTNSGFNLKSPLALPPSKSVKRSFAALNPVVYVFLHWMGNLRFVILFQNRSVSSTLKTNSGG</sequence>
<comment type="caution">
    <text evidence="1">The sequence shown here is derived from an EMBL/GenBank/DDBJ whole genome shotgun (WGS) entry which is preliminary data.</text>
</comment>
<gene>
    <name evidence="1" type="ORF">TNCT_661421</name>
</gene>
<dbReference type="Proteomes" id="UP000887116">
    <property type="component" value="Unassembled WGS sequence"/>
</dbReference>
<evidence type="ECO:0000313" key="2">
    <source>
        <dbReference type="Proteomes" id="UP000887116"/>
    </source>
</evidence>
<name>A0A8X6H4G8_TRICU</name>
<dbReference type="OrthoDB" id="10628174at2759"/>
<keyword evidence="2" id="KW-1185">Reference proteome</keyword>
<accession>A0A8X6H4G8</accession>